<evidence type="ECO:0000313" key="6">
    <source>
        <dbReference type="Proteomes" id="UP001294444"/>
    </source>
</evidence>
<feature type="transmembrane region" description="Helical" evidence="3">
    <location>
        <begin position="269"/>
        <end position="291"/>
    </location>
</feature>
<dbReference type="AlphaFoldDB" id="A0AAJ4XKB9"/>
<feature type="compositionally biased region" description="Basic and acidic residues" evidence="2">
    <location>
        <begin position="764"/>
        <end position="778"/>
    </location>
</feature>
<gene>
    <name evidence="5" type="ORF">MEPE_02637</name>
</gene>
<keyword evidence="6" id="KW-1185">Reference proteome</keyword>
<feature type="region of interest" description="Disordered" evidence="2">
    <location>
        <begin position="754"/>
        <end position="782"/>
    </location>
</feature>
<dbReference type="Proteomes" id="UP001294444">
    <property type="component" value="Unassembled WGS sequence"/>
</dbReference>
<feature type="coiled-coil region" evidence="1">
    <location>
        <begin position="81"/>
        <end position="115"/>
    </location>
</feature>
<feature type="signal peptide" evidence="4">
    <location>
        <begin position="1"/>
        <end position="20"/>
    </location>
</feature>
<name>A0AAJ4XKB9_9BASI</name>
<feature type="region of interest" description="Disordered" evidence="2">
    <location>
        <begin position="39"/>
        <end position="72"/>
    </location>
</feature>
<feature type="region of interest" description="Disordered" evidence="2">
    <location>
        <begin position="612"/>
        <end position="654"/>
    </location>
</feature>
<evidence type="ECO:0000256" key="4">
    <source>
        <dbReference type="SAM" id="SignalP"/>
    </source>
</evidence>
<feature type="chain" id="PRO_5042484202" evidence="4">
    <location>
        <begin position="21"/>
        <end position="1143"/>
    </location>
</feature>
<feature type="region of interest" description="Disordered" evidence="2">
    <location>
        <begin position="553"/>
        <end position="586"/>
    </location>
</feature>
<keyword evidence="4" id="KW-0732">Signal</keyword>
<protein>
    <submittedName>
        <fullName evidence="5">Uncharacterized protein</fullName>
    </submittedName>
</protein>
<evidence type="ECO:0000313" key="5">
    <source>
        <dbReference type="EMBL" id="SNX83929.1"/>
    </source>
</evidence>
<keyword evidence="3" id="KW-0472">Membrane</keyword>
<feature type="compositionally biased region" description="Basic residues" evidence="2">
    <location>
        <begin position="576"/>
        <end position="586"/>
    </location>
</feature>
<feature type="compositionally biased region" description="Basic residues" evidence="2">
    <location>
        <begin position="58"/>
        <end position="70"/>
    </location>
</feature>
<evidence type="ECO:0000256" key="3">
    <source>
        <dbReference type="SAM" id="Phobius"/>
    </source>
</evidence>
<feature type="compositionally biased region" description="Polar residues" evidence="2">
    <location>
        <begin position="553"/>
        <end position="569"/>
    </location>
</feature>
<accession>A0AAJ4XKB9</accession>
<keyword evidence="3" id="KW-0812">Transmembrane</keyword>
<sequence length="1143" mass="118931">MRVELLLLLSLACLAFTAQAAPGPAQDALRHHKFKKRSFESKREKAKLKNASHLGQSLHKHHESSPKKTRGVPPLTEIQVAQEATSNLKLQEHVLARLEDEIADIEAKGRQAYKDKKQSMHVEDALHIAETGRPPPKFPTITRIGSAIGITSGILNMVNFLFAAKTTALSTSQFSAPPTPPTLIDTAARWDGSHYDIMPVPEVSHDSSGSGEKQRRSIPVIRAQKYLKKRSLSDKVDASSHVQNRMVKRKVSRDREHHKGQAENVKKRMLAATGIGLILGAAIVPGVPSMVMGKKPVIDKPPFDPYDPNMLKQKDEFAAAAADPNKALPVLAPPQSQAFGNALGNPASGPPDMADIRFPDSAYSPELQIQPQPHYVPYYQQAFSTSTGSAHDYSGDSTASSTSASPQPVLRKRALVSEHKTDVKNDKAKARSRIDKRMFAGGPWGRVATAVTIGSVIPLMITTLKHTRWRQYNTRDRDILKDLDDTPTYGAVGVPGRIPGQLATNAMPGYTNYVTQLQTQQLRQQANAQTASQQQYLADQAAALREYQRNQMALSSSTTINGEPSTTDAQPVLRKRDSHRAQTRLHKRGTLFNMGLGAAGLLLGYAQSVTMFPGDKDEERDQKKRERKQQEAEAMAAQQAASYGGSPPGSGGGGAGSFAGLPVAAGDPVGGVGIAYPAAGDGYASTGVYSASGAGGAGAGGYGAAPTYRSGISMVGSSYYGGGGGGGGGFTGGGGSPSLASSLNSAAGMQAGSYSAGGNTVSLRKRDLPKTTGNEHEAQSLSKRAPGIGTFLSVGGTAMFVGTLGANLVVAEKQKHKPVPLVTPNANTLGPMVPGGDLYTQYLMSKRPATTGAGAGFGVGAGQMGGYSMAAGTPASSNSLATTSPGFTPAYSGRYANGAPPILNGVFNNGGTTISPQSYDEADGPAPVLKKRSTQTFDKRAPLGFAGAVEAESAAASLFTKGPVLAESAGGAASLLSKAPVVTETGVGATSRLGVGAANSRFSALPGYSRFPREGAFASEAGLGAFGRNSMAGESAYVNTFRTNPAEWGTSRPATIPNFGRTGEAGKPATLEGLSDGVGRPAPNGLTQQQGMGGDPKAAAFAGEMGSLDRAVEEPVKKGMSFKKAVAILGGGAGASMTFNGLG</sequence>
<reference evidence="5" key="1">
    <citation type="submission" date="2023-10" db="EMBL/GenBank/DDBJ databases">
        <authorList>
            <person name="Guldener U."/>
        </authorList>
    </citation>
    <scope>NUCLEOTIDE SEQUENCE</scope>
    <source>
        <strain evidence="5">Mp4</strain>
    </source>
</reference>
<proteinExistence type="predicted"/>
<feature type="region of interest" description="Disordered" evidence="2">
    <location>
        <begin position="232"/>
        <end position="263"/>
    </location>
</feature>
<evidence type="ECO:0000256" key="2">
    <source>
        <dbReference type="SAM" id="MobiDB-lite"/>
    </source>
</evidence>
<evidence type="ECO:0000256" key="1">
    <source>
        <dbReference type="SAM" id="Coils"/>
    </source>
</evidence>
<feature type="compositionally biased region" description="Low complexity" evidence="2">
    <location>
        <begin position="632"/>
        <end position="645"/>
    </location>
</feature>
<feature type="compositionally biased region" description="Basic and acidic residues" evidence="2">
    <location>
        <begin position="253"/>
        <end position="263"/>
    </location>
</feature>
<comment type="caution">
    <text evidence="5">The sequence shown here is derived from an EMBL/GenBank/DDBJ whole genome shotgun (WGS) entry which is preliminary data.</text>
</comment>
<keyword evidence="1" id="KW-0175">Coiled coil</keyword>
<organism evidence="5 6">
    <name type="scientific">Melanopsichium pennsylvanicum</name>
    <dbReference type="NCBI Taxonomy" id="63383"/>
    <lineage>
        <taxon>Eukaryota</taxon>
        <taxon>Fungi</taxon>
        <taxon>Dikarya</taxon>
        <taxon>Basidiomycota</taxon>
        <taxon>Ustilaginomycotina</taxon>
        <taxon>Ustilaginomycetes</taxon>
        <taxon>Ustilaginales</taxon>
        <taxon>Ustilaginaceae</taxon>
        <taxon>Melanopsichium</taxon>
    </lineage>
</organism>
<feature type="region of interest" description="Disordered" evidence="2">
    <location>
        <begin position="387"/>
        <end position="409"/>
    </location>
</feature>
<keyword evidence="3" id="KW-1133">Transmembrane helix</keyword>
<feature type="compositionally biased region" description="Basic and acidic residues" evidence="2">
    <location>
        <begin position="614"/>
        <end position="631"/>
    </location>
</feature>
<dbReference type="EMBL" id="OAPG01000005">
    <property type="protein sequence ID" value="SNX83929.1"/>
    <property type="molecule type" value="Genomic_DNA"/>
</dbReference>